<reference evidence="3" key="1">
    <citation type="submission" date="2021-01" db="EMBL/GenBank/DDBJ databases">
        <title>Modified the classification status of verrucomicrobia.</title>
        <authorList>
            <person name="Feng X."/>
        </authorList>
    </citation>
    <scope>NUCLEOTIDE SEQUENCE</scope>
    <source>
        <strain evidence="3">JCM 18052</strain>
    </source>
</reference>
<keyword evidence="2" id="KW-0812">Transmembrane</keyword>
<dbReference type="AlphaFoldDB" id="A0A934R2X2"/>
<evidence type="ECO:0000256" key="2">
    <source>
        <dbReference type="SAM" id="Phobius"/>
    </source>
</evidence>
<gene>
    <name evidence="3" type="ORF">JIN84_09400</name>
</gene>
<name>A0A934R2X2_9BACT</name>
<feature type="transmembrane region" description="Helical" evidence="2">
    <location>
        <begin position="293"/>
        <end position="312"/>
    </location>
</feature>
<dbReference type="RefSeq" id="WP_200350793.1">
    <property type="nucleotide sequence ID" value="NZ_BAABHZ010000007.1"/>
</dbReference>
<keyword evidence="2" id="KW-0472">Membrane</keyword>
<keyword evidence="4" id="KW-1185">Reference proteome</keyword>
<feature type="compositionally biased region" description="Basic and acidic residues" evidence="1">
    <location>
        <begin position="253"/>
        <end position="270"/>
    </location>
</feature>
<accession>A0A934R2X2</accession>
<dbReference type="EMBL" id="JAENIK010000010">
    <property type="protein sequence ID" value="MBK1815832.1"/>
    <property type="molecule type" value="Genomic_DNA"/>
</dbReference>
<feature type="region of interest" description="Disordered" evidence="1">
    <location>
        <begin position="253"/>
        <end position="285"/>
    </location>
</feature>
<organism evidence="3 4">
    <name type="scientific">Luteolibacter yonseiensis</name>
    <dbReference type="NCBI Taxonomy" id="1144680"/>
    <lineage>
        <taxon>Bacteria</taxon>
        <taxon>Pseudomonadati</taxon>
        <taxon>Verrucomicrobiota</taxon>
        <taxon>Verrucomicrobiia</taxon>
        <taxon>Verrucomicrobiales</taxon>
        <taxon>Verrucomicrobiaceae</taxon>
        <taxon>Luteolibacter</taxon>
    </lineage>
</organism>
<evidence type="ECO:0000313" key="4">
    <source>
        <dbReference type="Proteomes" id="UP000600139"/>
    </source>
</evidence>
<evidence type="ECO:0000313" key="3">
    <source>
        <dbReference type="EMBL" id="MBK1815832.1"/>
    </source>
</evidence>
<protein>
    <submittedName>
        <fullName evidence="3">Uncharacterized protein</fullName>
    </submittedName>
</protein>
<keyword evidence="2" id="KW-1133">Transmembrane helix</keyword>
<comment type="caution">
    <text evidence="3">The sequence shown here is derived from an EMBL/GenBank/DDBJ whole genome shotgun (WGS) entry which is preliminary data.</text>
</comment>
<sequence length="316" mass="35398">MNRHLLIIVCSFAGIMPLAGLERGPEKTPVHSAADLPVRIEEEIFQLNPPSSGFGWLPREYGSAAIQYLLQKSRDPRREVRIRAKATLIGLRHQQTIDEVIGDYSREDETASEIMKEVQGYGDLLKPLIPIFDTASTAPRKNRNQQEIPAFKSHVGNVILYCLMNDEGFPKETRDWAGALWVETSKSYEGPEFHPIWLLRNFLEHNKQALTSGNHAGAVWLPTFEGEIDKYQPSLRERPSYASFIATNRDSVMEGRRVDPTDKSPQKETTRPVLRPDIQSAGIHDGPGPGIPAWGWIAILAGACAMPALWLAKRAK</sequence>
<dbReference type="Proteomes" id="UP000600139">
    <property type="component" value="Unassembled WGS sequence"/>
</dbReference>
<evidence type="ECO:0000256" key="1">
    <source>
        <dbReference type="SAM" id="MobiDB-lite"/>
    </source>
</evidence>
<proteinExistence type="predicted"/>